<dbReference type="Pfam" id="PF00072">
    <property type="entry name" value="Response_reg"/>
    <property type="match status" value="1"/>
</dbReference>
<evidence type="ECO:0000259" key="9">
    <source>
        <dbReference type="PROSITE" id="PS50109"/>
    </source>
</evidence>
<dbReference type="Pfam" id="PF02518">
    <property type="entry name" value="HATPase_c"/>
    <property type="match status" value="1"/>
</dbReference>
<dbReference type="InterPro" id="IPR005467">
    <property type="entry name" value="His_kinase_dom"/>
</dbReference>
<dbReference type="InterPro" id="IPR011990">
    <property type="entry name" value="TPR-like_helical_dom_sf"/>
</dbReference>
<dbReference type="PRINTS" id="PR00344">
    <property type="entry name" value="BCTRLSENSOR"/>
</dbReference>
<keyword evidence="13" id="KW-1185">Reference proteome</keyword>
<evidence type="ECO:0000256" key="1">
    <source>
        <dbReference type="ARBA" id="ARBA00000085"/>
    </source>
</evidence>
<evidence type="ECO:0000313" key="13">
    <source>
        <dbReference type="Proteomes" id="UP001249076"/>
    </source>
</evidence>
<name>A0AAJ2C0Y4_ACIDE</name>
<dbReference type="SUPFAM" id="SSF55874">
    <property type="entry name" value="ATPase domain of HSP90 chaperone/DNA topoisomerase II/histidine kinase"/>
    <property type="match status" value="1"/>
</dbReference>
<dbReference type="SUPFAM" id="SSF47384">
    <property type="entry name" value="Homodimeric domain of signal transducing histidine kinase"/>
    <property type="match status" value="1"/>
</dbReference>
<protein>
    <recommendedName>
        <fullName evidence="2">histidine kinase</fullName>
        <ecNumber evidence="2">2.7.13.3</ecNumber>
    </recommendedName>
</protein>
<dbReference type="Gene3D" id="1.25.40.10">
    <property type="entry name" value="Tetratricopeptide repeat domain"/>
    <property type="match status" value="1"/>
</dbReference>
<keyword evidence="3 7" id="KW-0597">Phosphoprotein</keyword>
<evidence type="ECO:0000256" key="2">
    <source>
        <dbReference type="ARBA" id="ARBA00012438"/>
    </source>
</evidence>
<dbReference type="Proteomes" id="UP001253458">
    <property type="component" value="Unassembled WGS sequence"/>
</dbReference>
<evidence type="ECO:0000256" key="7">
    <source>
        <dbReference type="PROSITE-ProRule" id="PRU00169"/>
    </source>
</evidence>
<gene>
    <name evidence="11" type="ORF">J2W88_003359</name>
    <name evidence="12" type="ORF">J2W93_002751</name>
</gene>
<dbReference type="SMART" id="SM00387">
    <property type="entry name" value="HATPase_c"/>
    <property type="match status" value="1"/>
</dbReference>
<feature type="domain" description="Histidine kinase" evidence="9">
    <location>
        <begin position="480"/>
        <end position="695"/>
    </location>
</feature>
<dbReference type="GO" id="GO:0000155">
    <property type="term" value="F:phosphorelay sensor kinase activity"/>
    <property type="evidence" value="ECO:0007669"/>
    <property type="project" value="InterPro"/>
</dbReference>
<feature type="signal peptide" evidence="8">
    <location>
        <begin position="1"/>
        <end position="23"/>
    </location>
</feature>
<dbReference type="InterPro" id="IPR011006">
    <property type="entry name" value="CheY-like_superfamily"/>
</dbReference>
<feature type="domain" description="Response regulatory" evidence="10">
    <location>
        <begin position="721"/>
        <end position="836"/>
    </location>
</feature>
<reference evidence="11 13" key="1">
    <citation type="submission" date="2023-07" db="EMBL/GenBank/DDBJ databases">
        <title>Sorghum-associated microbial communities from plants grown in Nebraska, USA.</title>
        <authorList>
            <person name="Schachtman D."/>
        </authorList>
    </citation>
    <scope>NUCLEOTIDE SEQUENCE</scope>
    <source>
        <strain evidence="12 13">BE105</strain>
        <strain evidence="11">BE69</strain>
    </source>
</reference>
<dbReference type="SMART" id="SM00448">
    <property type="entry name" value="REC"/>
    <property type="match status" value="1"/>
</dbReference>
<evidence type="ECO:0000313" key="11">
    <source>
        <dbReference type="EMBL" id="MDR6768057.1"/>
    </source>
</evidence>
<keyword evidence="4" id="KW-0808">Transferase</keyword>
<evidence type="ECO:0000256" key="5">
    <source>
        <dbReference type="ARBA" id="ARBA00022777"/>
    </source>
</evidence>
<dbReference type="Pfam" id="PF00512">
    <property type="entry name" value="HisKA"/>
    <property type="match status" value="1"/>
</dbReference>
<dbReference type="PANTHER" id="PTHR43711:SF1">
    <property type="entry name" value="HISTIDINE KINASE 1"/>
    <property type="match status" value="1"/>
</dbReference>
<keyword evidence="8" id="KW-0732">Signal</keyword>
<feature type="chain" id="PRO_5042559397" description="histidine kinase" evidence="8">
    <location>
        <begin position="24"/>
        <end position="851"/>
    </location>
</feature>
<dbReference type="RefSeq" id="WP_209817869.1">
    <property type="nucleotide sequence ID" value="NZ_JAVDTL010000005.1"/>
</dbReference>
<evidence type="ECO:0000256" key="4">
    <source>
        <dbReference type="ARBA" id="ARBA00022679"/>
    </source>
</evidence>
<dbReference type="SUPFAM" id="SSF48452">
    <property type="entry name" value="TPR-like"/>
    <property type="match status" value="2"/>
</dbReference>
<accession>A0AAJ2C0Y4</accession>
<dbReference type="Pfam" id="PF13424">
    <property type="entry name" value="TPR_12"/>
    <property type="match status" value="1"/>
</dbReference>
<dbReference type="CDD" id="cd00156">
    <property type="entry name" value="REC"/>
    <property type="match status" value="1"/>
</dbReference>
<proteinExistence type="predicted"/>
<dbReference type="EMBL" id="JAVDTL010000005">
    <property type="protein sequence ID" value="MDR6768057.1"/>
    <property type="molecule type" value="Genomic_DNA"/>
</dbReference>
<keyword evidence="5 11" id="KW-0418">Kinase</keyword>
<dbReference type="SMART" id="SM00028">
    <property type="entry name" value="TPR"/>
    <property type="match status" value="5"/>
</dbReference>
<evidence type="ECO:0000259" key="10">
    <source>
        <dbReference type="PROSITE" id="PS50110"/>
    </source>
</evidence>
<dbReference type="PROSITE" id="PS50110">
    <property type="entry name" value="RESPONSE_REGULATORY"/>
    <property type="match status" value="1"/>
</dbReference>
<dbReference type="AlphaFoldDB" id="A0AAJ2C0Y4"/>
<dbReference type="CDD" id="cd00082">
    <property type="entry name" value="HisKA"/>
    <property type="match status" value="1"/>
</dbReference>
<dbReference type="Gene3D" id="1.10.287.130">
    <property type="match status" value="1"/>
</dbReference>
<dbReference type="InterPro" id="IPR003594">
    <property type="entry name" value="HATPase_dom"/>
</dbReference>
<evidence type="ECO:0000313" key="12">
    <source>
        <dbReference type="EMBL" id="MDR6837913.1"/>
    </source>
</evidence>
<evidence type="ECO:0000256" key="8">
    <source>
        <dbReference type="SAM" id="SignalP"/>
    </source>
</evidence>
<evidence type="ECO:0000256" key="3">
    <source>
        <dbReference type="ARBA" id="ARBA00022553"/>
    </source>
</evidence>
<dbReference type="SMART" id="SM00388">
    <property type="entry name" value="HisKA"/>
    <property type="match status" value="1"/>
</dbReference>
<organism evidence="11 14">
    <name type="scientific">Acidovorax delafieldii</name>
    <name type="common">Pseudomonas delafieldii</name>
    <dbReference type="NCBI Taxonomy" id="47920"/>
    <lineage>
        <taxon>Bacteria</taxon>
        <taxon>Pseudomonadati</taxon>
        <taxon>Pseudomonadota</taxon>
        <taxon>Betaproteobacteria</taxon>
        <taxon>Burkholderiales</taxon>
        <taxon>Comamonadaceae</taxon>
        <taxon>Acidovorax</taxon>
    </lineage>
</organism>
<evidence type="ECO:0000256" key="6">
    <source>
        <dbReference type="ARBA" id="ARBA00023012"/>
    </source>
</evidence>
<dbReference type="SUPFAM" id="SSF52172">
    <property type="entry name" value="CheY-like"/>
    <property type="match status" value="1"/>
</dbReference>
<evidence type="ECO:0000313" key="14">
    <source>
        <dbReference type="Proteomes" id="UP001253458"/>
    </source>
</evidence>
<dbReference type="Gene3D" id="3.40.50.2300">
    <property type="match status" value="1"/>
</dbReference>
<dbReference type="EC" id="2.7.13.3" evidence="2"/>
<dbReference type="InterPro" id="IPR050736">
    <property type="entry name" value="Sensor_HK_Regulatory"/>
</dbReference>
<dbReference type="InterPro" id="IPR019734">
    <property type="entry name" value="TPR_rpt"/>
</dbReference>
<dbReference type="InterPro" id="IPR001789">
    <property type="entry name" value="Sig_transdc_resp-reg_receiver"/>
</dbReference>
<dbReference type="EMBL" id="JAVDTS010000003">
    <property type="protein sequence ID" value="MDR6837913.1"/>
    <property type="molecule type" value="Genomic_DNA"/>
</dbReference>
<feature type="modified residue" description="4-aspartylphosphate" evidence="7">
    <location>
        <position position="771"/>
    </location>
</feature>
<comment type="caution">
    <text evidence="11">The sequence shown here is derived from an EMBL/GenBank/DDBJ whole genome shotgun (WGS) entry which is preliminary data.</text>
</comment>
<dbReference type="PROSITE" id="PS50109">
    <property type="entry name" value="HIS_KIN"/>
    <property type="match status" value="1"/>
</dbReference>
<dbReference type="PANTHER" id="PTHR43711">
    <property type="entry name" value="TWO-COMPONENT HISTIDINE KINASE"/>
    <property type="match status" value="1"/>
</dbReference>
<dbReference type="InterPro" id="IPR036890">
    <property type="entry name" value="HATPase_C_sf"/>
</dbReference>
<dbReference type="Proteomes" id="UP001249076">
    <property type="component" value="Unassembled WGS sequence"/>
</dbReference>
<dbReference type="InterPro" id="IPR003661">
    <property type="entry name" value="HisK_dim/P_dom"/>
</dbReference>
<keyword evidence="6" id="KW-0902">Two-component regulatory system</keyword>
<dbReference type="Gene3D" id="3.30.565.10">
    <property type="entry name" value="Histidine kinase-like ATPase, C-terminal domain"/>
    <property type="match status" value="1"/>
</dbReference>
<dbReference type="InterPro" id="IPR036097">
    <property type="entry name" value="HisK_dim/P_sf"/>
</dbReference>
<comment type="catalytic activity">
    <reaction evidence="1">
        <text>ATP + protein L-histidine = ADP + protein N-phospho-L-histidine.</text>
        <dbReference type="EC" id="2.7.13.3"/>
    </reaction>
</comment>
<dbReference type="InterPro" id="IPR004358">
    <property type="entry name" value="Sig_transdc_His_kin-like_C"/>
</dbReference>
<sequence>MRLLRPWVLATALGLFGTLSASAQTPSQDLAELDRLQTLSQRNSAETVQALQAAAPRFARAAHVDTRRTYYAALADAAFETGQAPVVTDAIAQLKALASTSNDMSSQVLAAAFEARQLAVAGKTRAGLAALAQVAAGAETVGDPWVRWLYHLTLGALHSGNGQFEEALAQLLRSLELSRTLPRQAATAELRSRTHLELLHFDMKNPERALQTIREALPLAEKLDARQALGWLHLHRGNVENVQGDLDTAIAAYRQALQIARAGGLAGLQATALNNLGDVLLQRKAYAEAEPVMREALAAYRDAHELNGAALAQANLGFALMGQGRIAAGVHEVEAGIRFVHEAGSLPMEEQLLGELSRMYEQAGLYREAMATTRKQQALAKELFHTERDQAVATLQERFDSAERQRQIDQLAQANRVQDAELRVRRMQQIGLAAAVALALVAAGASFWLYRRTRTANEALAAARGQAESALTEKNMFLATASHDLRQPVHAMSLMVEAISLRNTDPLLRPLVADLRASMQAMSQLFNALLDLSRLESGQPLGHKTAVDLGALLADVVRLFREQASLGGLTLRLRLPRRGATVWAEPVLLRQALANLVQNAIRYTPQGKVLVSARARGGGWLVEVRDTGIGIAPADQARVFSPYYRGSRADQMDDAGHGLGLAVVARCAEQLGAAYGVHSLAGRGSRFWLRLPTHVATDAGAPTVSAAAHHQAVASRPLQGHCLVLDDDPQVLKAWRAMLEAWGVTAAYATTGAEAHGRLDEGLVPDAIFCDQRLRSGESGFDILRTLLARCPSARGAMVSGEFDAPALRDAEDEGYLVLRKPVNPAELHAVLVQWLAHGKSQREPHPVPFQ</sequence>